<protein>
    <recommendedName>
        <fullName evidence="1">Maestro/Maestro-like HEAT-repeats domain-containing protein</fullName>
    </recommendedName>
</protein>
<comment type="caution">
    <text evidence="2">The sequence shown here is derived from an EMBL/GenBank/DDBJ whole genome shotgun (WGS) entry which is preliminary data.</text>
</comment>
<dbReference type="InterPro" id="IPR055406">
    <property type="entry name" value="HEAT_Maestro"/>
</dbReference>
<dbReference type="SUPFAM" id="SSF48371">
    <property type="entry name" value="ARM repeat"/>
    <property type="match status" value="1"/>
</dbReference>
<gene>
    <name evidence="2" type="ORF">DUI87_04295</name>
</gene>
<evidence type="ECO:0000259" key="1">
    <source>
        <dbReference type="Pfam" id="PF23227"/>
    </source>
</evidence>
<dbReference type="PANTHER" id="PTHR23120">
    <property type="entry name" value="MAESTRO-RELATED HEAT DOMAIN-CONTAINING"/>
    <property type="match status" value="1"/>
</dbReference>
<dbReference type="Pfam" id="PF23227">
    <property type="entry name" value="HEAT_MROH2B_C"/>
    <property type="match status" value="1"/>
</dbReference>
<dbReference type="InterPro" id="IPR016024">
    <property type="entry name" value="ARM-type_fold"/>
</dbReference>
<organism evidence="2 3">
    <name type="scientific">Hirundo rustica rustica</name>
    <dbReference type="NCBI Taxonomy" id="333673"/>
    <lineage>
        <taxon>Eukaryota</taxon>
        <taxon>Metazoa</taxon>
        <taxon>Chordata</taxon>
        <taxon>Craniata</taxon>
        <taxon>Vertebrata</taxon>
        <taxon>Euteleostomi</taxon>
        <taxon>Archelosauria</taxon>
        <taxon>Archosauria</taxon>
        <taxon>Dinosauria</taxon>
        <taxon>Saurischia</taxon>
        <taxon>Theropoda</taxon>
        <taxon>Coelurosauria</taxon>
        <taxon>Aves</taxon>
        <taxon>Neognathae</taxon>
        <taxon>Neoaves</taxon>
        <taxon>Telluraves</taxon>
        <taxon>Australaves</taxon>
        <taxon>Passeriformes</taxon>
        <taxon>Sylvioidea</taxon>
        <taxon>Hirundinidae</taxon>
        <taxon>Hirundo</taxon>
    </lineage>
</organism>
<evidence type="ECO:0000313" key="2">
    <source>
        <dbReference type="EMBL" id="RMC18408.1"/>
    </source>
</evidence>
<evidence type="ECO:0000313" key="3">
    <source>
        <dbReference type="Proteomes" id="UP000269221"/>
    </source>
</evidence>
<dbReference type="InterPro" id="IPR045206">
    <property type="entry name" value="Maestro_heat-like_prot"/>
</dbReference>
<proteinExistence type="predicted"/>
<dbReference type="GO" id="GO:0005737">
    <property type="term" value="C:cytoplasm"/>
    <property type="evidence" value="ECO:0007669"/>
    <property type="project" value="TreeGrafter"/>
</dbReference>
<dbReference type="Gene3D" id="1.25.10.10">
    <property type="entry name" value="Leucine-rich Repeat Variant"/>
    <property type="match status" value="1"/>
</dbReference>
<sequence>MWRTIGSSRPAAKKVLPALLSVMQDGPLDSTFFSRGDEAIFALAATVVLWWAIAHVPEWHDTVLGHSARLFVALLFQIFSTTEQMPEEVDNFWRACREEHRLPTNPNRFAVQTKKALLCLLSWENGVLALERKRVWDTLLCADTRHYAAGLLAREMRRGLARLCSHIALRLLSLLIGKRPRWDLPALAFLVEVLERLDLSKHGHHALRVMSRQLPSECRDRRRLQLRGLVVLCKEPSLRDGIRGMYQHLVEQLADPDGEMVAMTLTVLTHVLQEKDLKIRSVIAAKLAERLLPHFENDNSHVQLLSIQLFCKVMELVAEVGENPFTGIVSQSLVPLFWHWHDENRRVAEASYQALLCAARFLRRRDLEELLKENQRMTFSQCLLAESESRAAEQLRCALPCLRSPHMAVRQEAVRCIGLQALMEYETPSFLSQLIQLMFYARTAQLRRLDEENQGLSVPSTSL</sequence>
<keyword evidence="3" id="KW-1185">Reference proteome</keyword>
<dbReference type="EMBL" id="QRBI01000096">
    <property type="protein sequence ID" value="RMC18408.1"/>
    <property type="molecule type" value="Genomic_DNA"/>
</dbReference>
<feature type="domain" description="Maestro/Maestro-like HEAT-repeats" evidence="1">
    <location>
        <begin position="210"/>
        <end position="420"/>
    </location>
</feature>
<reference evidence="2 3" key="1">
    <citation type="submission" date="2018-07" db="EMBL/GenBank/DDBJ databases">
        <title>A high quality draft genome assembly of the barn swallow (H. rustica rustica).</title>
        <authorList>
            <person name="Formenti G."/>
            <person name="Chiara M."/>
            <person name="Poveda L."/>
            <person name="Francoijs K.-J."/>
            <person name="Bonisoli-Alquati A."/>
            <person name="Canova L."/>
            <person name="Gianfranceschi L."/>
            <person name="Horner D.S."/>
            <person name="Saino N."/>
        </authorList>
    </citation>
    <scope>NUCLEOTIDE SEQUENCE [LARGE SCALE GENOMIC DNA]</scope>
    <source>
        <strain evidence="2">Chelidonia</strain>
        <tissue evidence="2">Blood</tissue>
    </source>
</reference>
<accession>A0A3M0KYR9</accession>
<dbReference type="OrthoDB" id="9421177at2759"/>
<dbReference type="Proteomes" id="UP000269221">
    <property type="component" value="Unassembled WGS sequence"/>
</dbReference>
<name>A0A3M0KYR9_HIRRU</name>
<dbReference type="InterPro" id="IPR011989">
    <property type="entry name" value="ARM-like"/>
</dbReference>
<dbReference type="PANTHER" id="PTHR23120:SF42">
    <property type="entry name" value="MAESTRO HEAT-LIKE REPEAT FAMILY MEMBER 3"/>
    <property type="match status" value="1"/>
</dbReference>
<dbReference type="AlphaFoldDB" id="A0A3M0KYR9"/>